<feature type="domain" description="Gcp-like" evidence="1">
    <location>
        <begin position="35"/>
        <end position="163"/>
    </location>
</feature>
<dbReference type="GO" id="GO:0061711">
    <property type="term" value="F:tRNA N(6)-L-threonylcarbamoyladenine synthase activity"/>
    <property type="evidence" value="ECO:0007669"/>
    <property type="project" value="UniProtKB-EC"/>
</dbReference>
<reference evidence="2" key="1">
    <citation type="submission" date="2023-03" db="EMBL/GenBank/DDBJ databases">
        <title>Stygiobacter electus gen. nov., sp. nov., facultatively anaerobic thermotolerant bacterium of the class Ignavibacteria from a well of Yessentuki mineral water deposit.</title>
        <authorList>
            <person name="Podosokorskaya O.A."/>
            <person name="Elcheninov A.G."/>
            <person name="Petrova N.F."/>
            <person name="Zavarzina D.G."/>
            <person name="Kublanov I.V."/>
            <person name="Merkel A.Y."/>
        </authorList>
    </citation>
    <scope>NUCLEOTIDE SEQUENCE</scope>
    <source>
        <strain evidence="2">09-Me</strain>
    </source>
</reference>
<dbReference type="NCBIfam" id="TIGR03725">
    <property type="entry name" value="T6A_YeaZ"/>
    <property type="match status" value="1"/>
</dbReference>
<organism evidence="2 3">
    <name type="scientific">Stygiobacter electus</name>
    <dbReference type="NCBI Taxonomy" id="3032292"/>
    <lineage>
        <taxon>Bacteria</taxon>
        <taxon>Pseudomonadati</taxon>
        <taxon>Ignavibacteriota</taxon>
        <taxon>Ignavibacteria</taxon>
        <taxon>Ignavibacteriales</taxon>
        <taxon>Melioribacteraceae</taxon>
        <taxon>Stygiobacter</taxon>
    </lineage>
</organism>
<name>A0AAE3P078_9BACT</name>
<dbReference type="GO" id="GO:0002949">
    <property type="term" value="P:tRNA threonylcarbamoyladenosine modification"/>
    <property type="evidence" value="ECO:0007669"/>
    <property type="project" value="InterPro"/>
</dbReference>
<dbReference type="Proteomes" id="UP001221302">
    <property type="component" value="Unassembled WGS sequence"/>
</dbReference>
<evidence type="ECO:0000313" key="2">
    <source>
        <dbReference type="EMBL" id="MDF1610658.1"/>
    </source>
</evidence>
<dbReference type="CDD" id="cd24032">
    <property type="entry name" value="ASKHA_NBD_TsaB"/>
    <property type="match status" value="1"/>
</dbReference>
<dbReference type="InterPro" id="IPR043129">
    <property type="entry name" value="ATPase_NBD"/>
</dbReference>
<dbReference type="RefSeq" id="WP_321534423.1">
    <property type="nucleotide sequence ID" value="NZ_JARGDL010000001.1"/>
</dbReference>
<accession>A0AAE3P078</accession>
<dbReference type="Gene3D" id="3.30.420.40">
    <property type="match status" value="2"/>
</dbReference>
<gene>
    <name evidence="2" type="primary">tsaB</name>
    <name evidence="2" type="ORF">P0M35_00720</name>
</gene>
<dbReference type="PANTHER" id="PTHR11735:SF11">
    <property type="entry name" value="TRNA THREONYLCARBAMOYLADENOSINE BIOSYNTHESIS PROTEIN TSAB"/>
    <property type="match status" value="1"/>
</dbReference>
<dbReference type="EC" id="2.3.1.234" evidence="2"/>
<dbReference type="AlphaFoldDB" id="A0AAE3P078"/>
<dbReference type="InterPro" id="IPR000905">
    <property type="entry name" value="Gcp-like_dom"/>
</dbReference>
<proteinExistence type="predicted"/>
<dbReference type="EMBL" id="JARGDL010000001">
    <property type="protein sequence ID" value="MDF1610658.1"/>
    <property type="molecule type" value="Genomic_DNA"/>
</dbReference>
<evidence type="ECO:0000313" key="3">
    <source>
        <dbReference type="Proteomes" id="UP001221302"/>
    </source>
</evidence>
<dbReference type="SUPFAM" id="SSF53067">
    <property type="entry name" value="Actin-like ATPase domain"/>
    <property type="match status" value="1"/>
</dbReference>
<keyword evidence="3" id="KW-1185">Reference proteome</keyword>
<dbReference type="Pfam" id="PF00814">
    <property type="entry name" value="TsaD"/>
    <property type="match status" value="1"/>
</dbReference>
<evidence type="ECO:0000259" key="1">
    <source>
        <dbReference type="Pfam" id="PF00814"/>
    </source>
</evidence>
<dbReference type="GO" id="GO:0005829">
    <property type="term" value="C:cytosol"/>
    <property type="evidence" value="ECO:0007669"/>
    <property type="project" value="TreeGrafter"/>
</dbReference>
<dbReference type="PANTHER" id="PTHR11735">
    <property type="entry name" value="TRNA N6-ADENOSINE THREONYLCARBAMOYLTRANSFERASE"/>
    <property type="match status" value="1"/>
</dbReference>
<keyword evidence="2" id="KW-0808">Transferase</keyword>
<keyword evidence="2" id="KW-0012">Acyltransferase</keyword>
<sequence>MNKQFPILAIETTSDLCSVAVQFNENDFIELNYLAKHIHSEKLMSMIAQVVEESKIDISNFSCVAVSIGPGSFTGLRIGLSSAKGIAFGASLPIIPVPTFDALALQVKNFLPPSIEFSILFSASIEDYYFSKYKIDDDHLIKIDEISLISFSKISEKLKKDDLIFGNAKFDELNVKKIYTQARSISNWAYLFGKDLLTFNYDNLEPLYVKQFIGKVKP</sequence>
<dbReference type="InterPro" id="IPR022496">
    <property type="entry name" value="T6A_TsaB"/>
</dbReference>
<comment type="caution">
    <text evidence="2">The sequence shown here is derived from an EMBL/GenBank/DDBJ whole genome shotgun (WGS) entry which is preliminary data.</text>
</comment>
<protein>
    <submittedName>
        <fullName evidence="2">tRNA (Adenosine(37)-N6)-threonylcarbamoyltransferase complex dimerization subunit type 1 TsaB</fullName>
        <ecNumber evidence="2">2.3.1.234</ecNumber>
    </submittedName>
</protein>